<dbReference type="SUPFAM" id="SSF53850">
    <property type="entry name" value="Periplasmic binding protein-like II"/>
    <property type="match status" value="1"/>
</dbReference>
<feature type="chain" id="PRO_5038983343" evidence="5">
    <location>
        <begin position="22"/>
        <end position="425"/>
    </location>
</feature>
<evidence type="ECO:0000256" key="2">
    <source>
        <dbReference type="ARBA" id="ARBA00008520"/>
    </source>
</evidence>
<proteinExistence type="inferred from homology"/>
<dbReference type="RefSeq" id="WP_125227733.1">
    <property type="nucleotide sequence ID" value="NZ_RQYT01000011.1"/>
</dbReference>
<accession>A0A3P1WZM7</accession>
<evidence type="ECO:0000313" key="7">
    <source>
        <dbReference type="Proteomes" id="UP000280935"/>
    </source>
</evidence>
<dbReference type="Proteomes" id="UP000280935">
    <property type="component" value="Unassembled WGS sequence"/>
</dbReference>
<dbReference type="InterPro" id="IPR050490">
    <property type="entry name" value="Bact_solute-bd_prot1"/>
</dbReference>
<dbReference type="GO" id="GO:0030313">
    <property type="term" value="C:cell envelope"/>
    <property type="evidence" value="ECO:0007669"/>
    <property type="project" value="UniProtKB-SubCell"/>
</dbReference>
<dbReference type="Pfam" id="PF01547">
    <property type="entry name" value="SBP_bac_1"/>
    <property type="match status" value="1"/>
</dbReference>
<feature type="signal peptide" evidence="5">
    <location>
        <begin position="1"/>
        <end position="21"/>
    </location>
</feature>
<evidence type="ECO:0000256" key="5">
    <source>
        <dbReference type="SAM" id="SignalP"/>
    </source>
</evidence>
<dbReference type="AlphaFoldDB" id="A0A3P1WZM7"/>
<keyword evidence="3" id="KW-0813">Transport</keyword>
<evidence type="ECO:0000256" key="4">
    <source>
        <dbReference type="ARBA" id="ARBA00022729"/>
    </source>
</evidence>
<evidence type="ECO:0000256" key="3">
    <source>
        <dbReference type="ARBA" id="ARBA00022448"/>
    </source>
</evidence>
<comment type="caution">
    <text evidence="6">The sequence shown here is derived from an EMBL/GenBank/DDBJ whole genome shotgun (WGS) entry which is preliminary data.</text>
</comment>
<dbReference type="PANTHER" id="PTHR43649:SF31">
    <property type="entry name" value="SN-GLYCEROL-3-PHOSPHATE-BINDING PERIPLASMIC PROTEIN UGPB"/>
    <property type="match status" value="1"/>
</dbReference>
<dbReference type="EMBL" id="RQYT01000011">
    <property type="protein sequence ID" value="RRD49883.1"/>
    <property type="molecule type" value="Genomic_DNA"/>
</dbReference>
<evidence type="ECO:0000256" key="1">
    <source>
        <dbReference type="ARBA" id="ARBA00004196"/>
    </source>
</evidence>
<dbReference type="InterPro" id="IPR006059">
    <property type="entry name" value="SBP"/>
</dbReference>
<dbReference type="CDD" id="cd13585">
    <property type="entry name" value="PBP2_TMBP_like"/>
    <property type="match status" value="1"/>
</dbReference>
<dbReference type="PROSITE" id="PS51257">
    <property type="entry name" value="PROKAR_LIPOPROTEIN"/>
    <property type="match status" value="1"/>
</dbReference>
<gene>
    <name evidence="6" type="ORF">EII35_06925</name>
</gene>
<dbReference type="OrthoDB" id="1650177at2"/>
<name>A0A3P1WZM7_9ACTN</name>
<dbReference type="Gene3D" id="3.40.190.10">
    <property type="entry name" value="Periplasmic binding protein-like II"/>
    <property type="match status" value="1"/>
</dbReference>
<organism evidence="6 7">
    <name type="scientific">Arachnia propionica</name>
    <dbReference type="NCBI Taxonomy" id="1750"/>
    <lineage>
        <taxon>Bacteria</taxon>
        <taxon>Bacillati</taxon>
        <taxon>Actinomycetota</taxon>
        <taxon>Actinomycetes</taxon>
        <taxon>Propionibacteriales</taxon>
        <taxon>Propionibacteriaceae</taxon>
        <taxon>Arachnia</taxon>
    </lineage>
</organism>
<evidence type="ECO:0000313" key="6">
    <source>
        <dbReference type="EMBL" id="RRD49883.1"/>
    </source>
</evidence>
<reference evidence="6 7" key="1">
    <citation type="submission" date="2018-11" db="EMBL/GenBank/DDBJ databases">
        <title>Genomes From Bacteria Associated with the Canine Oral Cavity: a Test Case for Automated Genome-Based Taxonomic Assignment.</title>
        <authorList>
            <person name="Coil D.A."/>
            <person name="Jospin G."/>
            <person name="Darling A.E."/>
            <person name="Wallis C."/>
            <person name="Davis I.J."/>
            <person name="Harris S."/>
            <person name="Eisen J.A."/>
            <person name="Holcombe L.J."/>
            <person name="O'Flynn C."/>
        </authorList>
    </citation>
    <scope>NUCLEOTIDE SEQUENCE [LARGE SCALE GENOMIC DNA]</scope>
    <source>
        <strain evidence="6 7">OH2822_COT-296</strain>
    </source>
</reference>
<dbReference type="PANTHER" id="PTHR43649">
    <property type="entry name" value="ARABINOSE-BINDING PROTEIN-RELATED"/>
    <property type="match status" value="1"/>
</dbReference>
<comment type="subcellular location">
    <subcellularLocation>
        <location evidence="1">Cell envelope</location>
    </subcellularLocation>
</comment>
<comment type="similarity">
    <text evidence="2">Belongs to the bacterial solute-binding protein 1 family.</text>
</comment>
<protein>
    <submittedName>
        <fullName evidence="6">Sugar ABC transporter substrate-binding protein</fullName>
    </submittedName>
</protein>
<sequence>MKRRTFLAAAAVLGAAGGLTACGSGDSPSSTGGNGGGQELSKDTKAELTMFYWDKAQTPTVEANIAAFNKEYPNIKVTPSVAVYKDYWQKLRTQAEGNQLPDVFWMNGPNFQLYASNGMLAELTDLADVEWGSYPSALVDLYTFDNKKYGVPKDYDTIACFVNKAVFEKAGLTIPTDGWTWDEHREAIKKIKESGATWGAVVDFASSQTSYYNTIHQAGGFVLKDGKSGFDDPKSIEGIQYLRDLLTDGSVPAPEVVSDSKADALFMNGDVGLLWGGSWLTKPLREKFTGDEIVVVPLPKKEKEATIIHGLSYAASAKSKNLAAAKALVKFMTNKAANETEAKNGTAIPAFKDTQQVWLDQAPSWQLDVFTKAAEAYAVPYPVSKNTTAWAEKETVLSDVFTGKSDAATVCAKLAAEVNALLEKE</sequence>
<keyword evidence="4 5" id="KW-0732">Signal</keyword>